<dbReference type="RefSeq" id="WP_077177316.1">
    <property type="nucleotide sequence ID" value="NZ_BDJK01000055.1"/>
</dbReference>
<keyword evidence="2" id="KW-0436">Ligase</keyword>
<dbReference type="FunFam" id="3.40.50.12780:FF:000003">
    <property type="entry name" value="Long-chain-fatty-acid--CoA ligase FadD"/>
    <property type="match status" value="1"/>
</dbReference>
<reference evidence="8" key="1">
    <citation type="submission" date="2016-12" db="EMBL/GenBank/DDBJ databases">
        <title>Draft Genome Sequences od Carboxydothermus pertinax and islandicus, Hydrogenogenic Carboxydotrophic Bacteria.</title>
        <authorList>
            <person name="Fukuyama Y."/>
            <person name="Ohmae K."/>
            <person name="Yoneda Y."/>
            <person name="Yoshida T."/>
            <person name="Sako Y."/>
        </authorList>
    </citation>
    <scope>NUCLEOTIDE SEQUENCE [LARGE SCALE GENOMIC DNA]</scope>
    <source>
        <strain evidence="8">Ug1</strain>
    </source>
</reference>
<evidence type="ECO:0000313" key="8">
    <source>
        <dbReference type="Proteomes" id="UP000187485"/>
    </source>
</evidence>
<feature type="domain" description="AMP-dependent synthetase/ligase" evidence="5">
    <location>
        <begin position="19"/>
        <end position="391"/>
    </location>
</feature>
<dbReference type="InterPro" id="IPR000873">
    <property type="entry name" value="AMP-dep_synth/lig_dom"/>
</dbReference>
<dbReference type="EMBL" id="BDJK01000055">
    <property type="protein sequence ID" value="GAV23578.1"/>
    <property type="molecule type" value="Genomic_DNA"/>
</dbReference>
<dbReference type="AlphaFoldDB" id="A0A1L8CXC2"/>
<dbReference type="Pfam" id="PF00501">
    <property type="entry name" value="AMP-binding"/>
    <property type="match status" value="1"/>
</dbReference>
<comment type="similarity">
    <text evidence="1">Belongs to the ATP-dependent AMP-binding enzyme family.</text>
</comment>
<dbReference type="GO" id="GO:0006631">
    <property type="term" value="P:fatty acid metabolic process"/>
    <property type="evidence" value="ECO:0007669"/>
    <property type="project" value="UniProtKB-KW"/>
</dbReference>
<comment type="caution">
    <text evidence="7">The sequence shown here is derived from an EMBL/GenBank/DDBJ whole genome shotgun (WGS) entry which is preliminary data.</text>
</comment>
<dbReference type="STRING" id="870242.cpu_20880"/>
<evidence type="ECO:0000259" key="5">
    <source>
        <dbReference type="Pfam" id="PF00501"/>
    </source>
</evidence>
<dbReference type="InterPro" id="IPR025110">
    <property type="entry name" value="AMP-bd_C"/>
</dbReference>
<dbReference type="PROSITE" id="PS00455">
    <property type="entry name" value="AMP_BINDING"/>
    <property type="match status" value="1"/>
</dbReference>
<dbReference type="InterPro" id="IPR042099">
    <property type="entry name" value="ANL_N_sf"/>
</dbReference>
<evidence type="ECO:0000256" key="2">
    <source>
        <dbReference type="ARBA" id="ARBA00022598"/>
    </source>
</evidence>
<evidence type="ECO:0000256" key="4">
    <source>
        <dbReference type="ARBA" id="ARBA00023098"/>
    </source>
</evidence>
<accession>A0A1L8CXC2</accession>
<keyword evidence="8" id="KW-1185">Reference proteome</keyword>
<keyword evidence="3" id="KW-0276">Fatty acid metabolism</keyword>
<protein>
    <submittedName>
        <fullName evidence="7">Acyl-CoA synthetase</fullName>
    </submittedName>
</protein>
<gene>
    <name evidence="7" type="ORF">cpu_20880</name>
</gene>
<dbReference type="NCBIfam" id="NF006020">
    <property type="entry name" value="PRK08162.1"/>
    <property type="match status" value="1"/>
</dbReference>
<sequence>MAIEVNRQLLTPLWFLKRATLVFPEKTAVVDGERKFTYREFNERVNRLASALKKYGIGKGDKVAYLAPNIHPFLEGHYGVPLARAVLVSINTRLTSKEILYILNHSESKILIVDSELASLIEPIYDELETVEKVVIINQVPKETQLNAIDYEQFLAEGDPQDLPIPIEDEFEPITLNYTSGTTGFPKGVQYTHRGAYLNSLSEIIEMGLNQYSKYLWILPMFHCNGWCFTWAVTAVGATHYCFRKFEPEKALEIIEKEKITNFCGAPVVFNAMTASQKAEGLKFSHPVRSFIAGAAPSPTIISKMERLGVEVVHVYGLTEVYGPFTVCEWHPEWDNFSAEEKAVYKARQGVPMVTTGEVRVVDAEMNDVPADGKTMGEIIMRGNGVMAGYYKAPEDTAKAFAGGWFHSGDLAVMHPNGYIEIMDRSKDIIISGGENISSVEVENVLYSHPDVYEVAVVASPDDRWGEVPKAFVVLREGAKVTPEELIAFCRQKMAGFKIPKKIEFVNALPKTPTGKIQKFVLRNLEWKGERKVKG</sequence>
<evidence type="ECO:0000313" key="7">
    <source>
        <dbReference type="EMBL" id="GAV23578.1"/>
    </source>
</evidence>
<dbReference type="InterPro" id="IPR020845">
    <property type="entry name" value="AMP-binding_CS"/>
</dbReference>
<dbReference type="CDD" id="cd12118">
    <property type="entry name" value="ttLC_FACS_AEE21_like"/>
    <property type="match status" value="1"/>
</dbReference>
<dbReference type="FunFam" id="3.30.300.30:FF:000008">
    <property type="entry name" value="2,3-dihydroxybenzoate-AMP ligase"/>
    <property type="match status" value="1"/>
</dbReference>
<dbReference type="PANTHER" id="PTHR43859:SF4">
    <property type="entry name" value="BUTANOATE--COA LIGASE AAE1-RELATED"/>
    <property type="match status" value="1"/>
</dbReference>
<dbReference type="GO" id="GO:0016874">
    <property type="term" value="F:ligase activity"/>
    <property type="evidence" value="ECO:0007669"/>
    <property type="project" value="UniProtKB-KW"/>
</dbReference>
<dbReference type="PANTHER" id="PTHR43859">
    <property type="entry name" value="ACYL-ACTIVATING ENZYME"/>
    <property type="match status" value="1"/>
</dbReference>
<dbReference type="Gene3D" id="3.30.300.30">
    <property type="match status" value="1"/>
</dbReference>
<keyword evidence="4" id="KW-0443">Lipid metabolism</keyword>
<dbReference type="NCBIfam" id="NF004837">
    <property type="entry name" value="PRK06187.1"/>
    <property type="match status" value="1"/>
</dbReference>
<dbReference type="Gene3D" id="3.40.50.12780">
    <property type="entry name" value="N-terminal domain of ligase-like"/>
    <property type="match status" value="1"/>
</dbReference>
<dbReference type="Pfam" id="PF13193">
    <property type="entry name" value="AMP-binding_C"/>
    <property type="match status" value="1"/>
</dbReference>
<name>A0A1L8CXC2_9THEO</name>
<dbReference type="SUPFAM" id="SSF56801">
    <property type="entry name" value="Acetyl-CoA synthetase-like"/>
    <property type="match status" value="1"/>
</dbReference>
<dbReference type="OrthoDB" id="9778383at2"/>
<evidence type="ECO:0000256" key="1">
    <source>
        <dbReference type="ARBA" id="ARBA00006432"/>
    </source>
</evidence>
<dbReference type="Proteomes" id="UP000187485">
    <property type="component" value="Unassembled WGS sequence"/>
</dbReference>
<feature type="domain" description="AMP-binding enzyme C-terminal" evidence="6">
    <location>
        <begin position="441"/>
        <end position="516"/>
    </location>
</feature>
<evidence type="ECO:0000259" key="6">
    <source>
        <dbReference type="Pfam" id="PF13193"/>
    </source>
</evidence>
<dbReference type="InterPro" id="IPR045851">
    <property type="entry name" value="AMP-bd_C_sf"/>
</dbReference>
<proteinExistence type="inferred from homology"/>
<evidence type="ECO:0000256" key="3">
    <source>
        <dbReference type="ARBA" id="ARBA00022832"/>
    </source>
</evidence>
<organism evidence="7 8">
    <name type="scientific">Carboxydothermus pertinax</name>
    <dbReference type="NCBI Taxonomy" id="870242"/>
    <lineage>
        <taxon>Bacteria</taxon>
        <taxon>Bacillati</taxon>
        <taxon>Bacillota</taxon>
        <taxon>Clostridia</taxon>
        <taxon>Thermoanaerobacterales</taxon>
        <taxon>Thermoanaerobacteraceae</taxon>
        <taxon>Carboxydothermus</taxon>
    </lineage>
</organism>